<keyword evidence="2" id="KW-1185">Reference proteome</keyword>
<proteinExistence type="predicted"/>
<sequence>MHLIPWQAKDTVRRQVLQRSDAVLPPGCPEVCGEAVHPGLWDTRPLRHVGRHSFSPEAQTKVFICRPALRGGAAAVECARPADHLPRLIQTCRLSTKSNQPLQVFK</sequence>
<accession>A0A5B7G2F2</accession>
<evidence type="ECO:0000313" key="2">
    <source>
        <dbReference type="Proteomes" id="UP000324222"/>
    </source>
</evidence>
<name>A0A5B7G2F2_PORTR</name>
<reference evidence="1 2" key="1">
    <citation type="submission" date="2019-05" db="EMBL/GenBank/DDBJ databases">
        <title>Another draft genome of Portunus trituberculatus and its Hox gene families provides insights of decapod evolution.</title>
        <authorList>
            <person name="Jeong J.-H."/>
            <person name="Song I."/>
            <person name="Kim S."/>
            <person name="Choi T."/>
            <person name="Kim D."/>
            <person name="Ryu S."/>
            <person name="Kim W."/>
        </authorList>
    </citation>
    <scope>NUCLEOTIDE SEQUENCE [LARGE SCALE GENOMIC DNA]</scope>
    <source>
        <tissue evidence="1">Muscle</tissue>
    </source>
</reference>
<comment type="caution">
    <text evidence="1">The sequence shown here is derived from an EMBL/GenBank/DDBJ whole genome shotgun (WGS) entry which is preliminary data.</text>
</comment>
<protein>
    <submittedName>
        <fullName evidence="1">Uncharacterized protein</fullName>
    </submittedName>
</protein>
<organism evidence="1 2">
    <name type="scientific">Portunus trituberculatus</name>
    <name type="common">Swimming crab</name>
    <name type="synonym">Neptunus trituberculatus</name>
    <dbReference type="NCBI Taxonomy" id="210409"/>
    <lineage>
        <taxon>Eukaryota</taxon>
        <taxon>Metazoa</taxon>
        <taxon>Ecdysozoa</taxon>
        <taxon>Arthropoda</taxon>
        <taxon>Crustacea</taxon>
        <taxon>Multicrustacea</taxon>
        <taxon>Malacostraca</taxon>
        <taxon>Eumalacostraca</taxon>
        <taxon>Eucarida</taxon>
        <taxon>Decapoda</taxon>
        <taxon>Pleocyemata</taxon>
        <taxon>Brachyura</taxon>
        <taxon>Eubrachyura</taxon>
        <taxon>Portunoidea</taxon>
        <taxon>Portunidae</taxon>
        <taxon>Portuninae</taxon>
        <taxon>Portunus</taxon>
    </lineage>
</organism>
<dbReference type="Proteomes" id="UP000324222">
    <property type="component" value="Unassembled WGS sequence"/>
</dbReference>
<dbReference type="EMBL" id="VSRR010009631">
    <property type="protein sequence ID" value="MPC50634.1"/>
    <property type="molecule type" value="Genomic_DNA"/>
</dbReference>
<dbReference type="AlphaFoldDB" id="A0A5B7G2F2"/>
<gene>
    <name evidence="1" type="ORF">E2C01_044463</name>
</gene>
<evidence type="ECO:0000313" key="1">
    <source>
        <dbReference type="EMBL" id="MPC50634.1"/>
    </source>
</evidence>